<reference evidence="3" key="2">
    <citation type="submission" date="2025-04" db="UniProtKB">
        <authorList>
            <consortium name="RefSeq"/>
        </authorList>
    </citation>
    <scope>IDENTIFICATION</scope>
    <source>
        <strain evidence="3">Aabys</strain>
    </source>
</reference>
<dbReference type="KEGG" id="mde:101892435"/>
<evidence type="ECO:0000313" key="1">
    <source>
        <dbReference type="EnsemblMetazoa" id="MDOA003191-PA"/>
    </source>
</evidence>
<dbReference type="Proteomes" id="UP001652621">
    <property type="component" value="Unplaced"/>
</dbReference>
<keyword evidence="2" id="KW-1185">Reference proteome</keyword>
<sequence>MSKKSKKRQKEIDWSADGNFTKTRSIIYIEHSLECPIFTMKAEEFLKFLQFELPERQFALIRNGYGKLQPRLGAFEIEFSQNARTSRHCLWSGLDKGPPRRDKFPNFVNLLPGVQKVLKKFYPDPSTMGPGDDEADD</sequence>
<organism evidence="1">
    <name type="scientific">Musca domestica</name>
    <name type="common">House fly</name>
    <dbReference type="NCBI Taxonomy" id="7370"/>
    <lineage>
        <taxon>Eukaryota</taxon>
        <taxon>Metazoa</taxon>
        <taxon>Ecdysozoa</taxon>
        <taxon>Arthropoda</taxon>
        <taxon>Hexapoda</taxon>
        <taxon>Insecta</taxon>
        <taxon>Pterygota</taxon>
        <taxon>Neoptera</taxon>
        <taxon>Endopterygota</taxon>
        <taxon>Diptera</taxon>
        <taxon>Brachycera</taxon>
        <taxon>Muscomorpha</taxon>
        <taxon>Muscoidea</taxon>
        <taxon>Muscidae</taxon>
        <taxon>Musca</taxon>
    </lineage>
</organism>
<protein>
    <submittedName>
        <fullName evidence="3">Selenoprotein H</fullName>
    </submittedName>
</protein>
<name>A0A1I8MBG8_MUSDO</name>
<dbReference type="eggNOG" id="ENOG502TBIP">
    <property type="taxonomic scope" value="Eukaryota"/>
</dbReference>
<dbReference type="VEuPathDB" id="VectorBase:MDOA003191"/>
<reference evidence="1" key="1">
    <citation type="submission" date="2020-05" db="UniProtKB">
        <authorList>
            <consortium name="EnsemblMetazoa"/>
        </authorList>
    </citation>
    <scope>IDENTIFICATION</scope>
    <source>
        <strain evidence="1">Aabys</strain>
    </source>
</reference>
<dbReference type="VEuPathDB" id="VectorBase:MDOMA2_013913"/>
<accession>A0A1I8MBG8</accession>
<dbReference type="GeneID" id="101892435"/>
<dbReference type="OrthoDB" id="1933874at2759"/>
<proteinExistence type="predicted"/>
<gene>
    <name evidence="1" type="primary">101892435</name>
    <name evidence="3" type="synonym">LOC101892435</name>
</gene>
<dbReference type="AlphaFoldDB" id="A0A1I8MBG8"/>
<dbReference type="STRING" id="7370.A0A1I8MBG8"/>
<evidence type="ECO:0000313" key="2">
    <source>
        <dbReference type="Proteomes" id="UP001652621"/>
    </source>
</evidence>
<evidence type="ECO:0000313" key="3">
    <source>
        <dbReference type="RefSeq" id="XP_005180423.1"/>
    </source>
</evidence>
<dbReference type="RefSeq" id="XP_005180423.1">
    <property type="nucleotide sequence ID" value="XM_005180366.2"/>
</dbReference>
<dbReference type="EnsemblMetazoa" id="MDOA003191-RA">
    <property type="protein sequence ID" value="MDOA003191-PA"/>
    <property type="gene ID" value="MDOA003191"/>
</dbReference>